<name>A0A8J3R4V1_9ACTN</name>
<dbReference type="InterPro" id="IPR014284">
    <property type="entry name" value="RNA_pol_sigma-70_dom"/>
</dbReference>
<dbReference type="SUPFAM" id="SSF88659">
    <property type="entry name" value="Sigma3 and sigma4 domains of RNA polymerase sigma factors"/>
    <property type="match status" value="1"/>
</dbReference>
<dbReference type="InterPro" id="IPR007627">
    <property type="entry name" value="RNA_pol_sigma70_r2"/>
</dbReference>
<evidence type="ECO:0000313" key="8">
    <source>
        <dbReference type="EMBL" id="GIH21512.1"/>
    </source>
</evidence>
<evidence type="ECO:0000256" key="1">
    <source>
        <dbReference type="ARBA" id="ARBA00010641"/>
    </source>
</evidence>
<dbReference type="GO" id="GO:0016987">
    <property type="term" value="F:sigma factor activity"/>
    <property type="evidence" value="ECO:0007669"/>
    <property type="project" value="UniProtKB-KW"/>
</dbReference>
<evidence type="ECO:0000259" key="6">
    <source>
        <dbReference type="Pfam" id="PF04542"/>
    </source>
</evidence>
<dbReference type="InterPro" id="IPR013324">
    <property type="entry name" value="RNA_pol_sigma_r3/r4-like"/>
</dbReference>
<feature type="domain" description="RNA polymerase sigma factor 70 region 4 type 2" evidence="7">
    <location>
        <begin position="112"/>
        <end position="163"/>
    </location>
</feature>
<protein>
    <recommendedName>
        <fullName evidence="10">RNA polymerase sigma-70 factor, ECF subfamily</fullName>
    </recommendedName>
</protein>
<proteinExistence type="inferred from homology"/>
<dbReference type="GO" id="GO:0003677">
    <property type="term" value="F:DNA binding"/>
    <property type="evidence" value="ECO:0007669"/>
    <property type="project" value="UniProtKB-KW"/>
</dbReference>
<accession>A0A8J3R4V1</accession>
<keyword evidence="3" id="KW-0731">Sigma factor</keyword>
<evidence type="ECO:0000313" key="9">
    <source>
        <dbReference type="Proteomes" id="UP000642748"/>
    </source>
</evidence>
<keyword evidence="5" id="KW-0804">Transcription</keyword>
<comment type="similarity">
    <text evidence="1">Belongs to the sigma-70 factor family. ECF subfamily.</text>
</comment>
<dbReference type="EMBL" id="BONZ01000135">
    <property type="protein sequence ID" value="GIH21512.1"/>
    <property type="molecule type" value="Genomic_DNA"/>
</dbReference>
<dbReference type="InterPro" id="IPR013325">
    <property type="entry name" value="RNA_pol_sigma_r2"/>
</dbReference>
<evidence type="ECO:0000256" key="4">
    <source>
        <dbReference type="ARBA" id="ARBA00023125"/>
    </source>
</evidence>
<dbReference type="InterPro" id="IPR013249">
    <property type="entry name" value="RNA_pol_sigma70_r4_t2"/>
</dbReference>
<dbReference type="PANTHER" id="PTHR43133:SF50">
    <property type="entry name" value="ECF RNA POLYMERASE SIGMA FACTOR SIGM"/>
    <property type="match status" value="1"/>
</dbReference>
<reference evidence="8" key="1">
    <citation type="submission" date="2021-01" db="EMBL/GenBank/DDBJ databases">
        <title>Whole genome shotgun sequence of Rugosimonospora africana NBRC 104875.</title>
        <authorList>
            <person name="Komaki H."/>
            <person name="Tamura T."/>
        </authorList>
    </citation>
    <scope>NUCLEOTIDE SEQUENCE</scope>
    <source>
        <strain evidence="8">NBRC 104875</strain>
    </source>
</reference>
<dbReference type="Gene3D" id="1.10.10.10">
    <property type="entry name" value="Winged helix-like DNA-binding domain superfamily/Winged helix DNA-binding domain"/>
    <property type="match status" value="1"/>
</dbReference>
<dbReference type="InterPro" id="IPR039425">
    <property type="entry name" value="RNA_pol_sigma-70-like"/>
</dbReference>
<evidence type="ECO:0008006" key="10">
    <source>
        <dbReference type="Google" id="ProtNLM"/>
    </source>
</evidence>
<dbReference type="Pfam" id="PF04542">
    <property type="entry name" value="Sigma70_r2"/>
    <property type="match status" value="1"/>
</dbReference>
<dbReference type="Proteomes" id="UP000642748">
    <property type="component" value="Unassembled WGS sequence"/>
</dbReference>
<keyword evidence="9" id="KW-1185">Reference proteome</keyword>
<dbReference type="Gene3D" id="1.10.1740.10">
    <property type="match status" value="1"/>
</dbReference>
<keyword evidence="4" id="KW-0238">DNA-binding</keyword>
<organism evidence="8 9">
    <name type="scientific">Rugosimonospora africana</name>
    <dbReference type="NCBI Taxonomy" id="556532"/>
    <lineage>
        <taxon>Bacteria</taxon>
        <taxon>Bacillati</taxon>
        <taxon>Actinomycetota</taxon>
        <taxon>Actinomycetes</taxon>
        <taxon>Micromonosporales</taxon>
        <taxon>Micromonosporaceae</taxon>
        <taxon>Rugosimonospora</taxon>
    </lineage>
</organism>
<dbReference type="AlphaFoldDB" id="A0A8J3R4V1"/>
<dbReference type="InterPro" id="IPR036388">
    <property type="entry name" value="WH-like_DNA-bd_sf"/>
</dbReference>
<evidence type="ECO:0000259" key="7">
    <source>
        <dbReference type="Pfam" id="PF08281"/>
    </source>
</evidence>
<evidence type="ECO:0000256" key="3">
    <source>
        <dbReference type="ARBA" id="ARBA00023082"/>
    </source>
</evidence>
<dbReference type="PANTHER" id="PTHR43133">
    <property type="entry name" value="RNA POLYMERASE ECF-TYPE SIGMA FACTO"/>
    <property type="match status" value="1"/>
</dbReference>
<keyword evidence="2" id="KW-0805">Transcription regulation</keyword>
<dbReference type="GO" id="GO:0006352">
    <property type="term" value="P:DNA-templated transcription initiation"/>
    <property type="evidence" value="ECO:0007669"/>
    <property type="project" value="InterPro"/>
</dbReference>
<feature type="domain" description="RNA polymerase sigma-70 region 2" evidence="6">
    <location>
        <begin position="30"/>
        <end position="90"/>
    </location>
</feature>
<dbReference type="NCBIfam" id="TIGR02937">
    <property type="entry name" value="sigma70-ECF"/>
    <property type="match status" value="1"/>
</dbReference>
<evidence type="ECO:0000256" key="5">
    <source>
        <dbReference type="ARBA" id="ARBA00023163"/>
    </source>
</evidence>
<dbReference type="Pfam" id="PF08281">
    <property type="entry name" value="Sigma70_r4_2"/>
    <property type="match status" value="1"/>
</dbReference>
<sequence length="177" mass="20103">MQGILPLVRVQAVERDRCEFAEFYAAAADDCLRVVVLVVGNRQLAEDLVAEAFTKAWLSWRKVHQLDEPRAWVVRVALNSHVSWWRRHRREVALGDHDRATTGTEPHGLDSALMAALRRLPVRQREVVTLRLLLDMDTATTARTLGMPTGTVASHLHRALAALRREIPSFNDQELTR</sequence>
<dbReference type="SUPFAM" id="SSF88946">
    <property type="entry name" value="Sigma2 domain of RNA polymerase sigma factors"/>
    <property type="match status" value="1"/>
</dbReference>
<comment type="caution">
    <text evidence="8">The sequence shown here is derived from an EMBL/GenBank/DDBJ whole genome shotgun (WGS) entry which is preliminary data.</text>
</comment>
<evidence type="ECO:0000256" key="2">
    <source>
        <dbReference type="ARBA" id="ARBA00023015"/>
    </source>
</evidence>
<gene>
    <name evidence="8" type="ORF">Raf01_96840</name>
</gene>